<keyword evidence="3" id="KW-0732">Signal</keyword>
<reference evidence="5 6" key="1">
    <citation type="journal article" date="2016" name="DNA Res.">
        <title>Genome sequence of Aspergillus luchuensis NBRC 4314.</title>
        <authorList>
            <person name="Yamada O."/>
            <person name="Machida M."/>
            <person name="Hosoyama A."/>
            <person name="Goto M."/>
            <person name="Takahashi T."/>
            <person name="Futagami T."/>
            <person name="Yamagata Y."/>
            <person name="Takeuchi M."/>
            <person name="Kobayashi T."/>
            <person name="Koike H."/>
            <person name="Abe K."/>
            <person name="Asai K."/>
            <person name="Arita M."/>
            <person name="Fujita N."/>
            <person name="Fukuda K."/>
            <person name="Higa K."/>
            <person name="Horikawa H."/>
            <person name="Ishikawa T."/>
            <person name="Jinno K."/>
            <person name="Kato Y."/>
            <person name="Kirimura K."/>
            <person name="Mizutani O."/>
            <person name="Nakasone K."/>
            <person name="Sano M."/>
            <person name="Shiraishi Y."/>
            <person name="Tsukahara M."/>
            <person name="Gomi K."/>
        </authorList>
    </citation>
    <scope>NUCLEOTIDE SEQUENCE [LARGE SCALE GENOMIC DNA]</scope>
    <source>
        <strain evidence="5 6">RIB 2604</strain>
    </source>
</reference>
<accession>A0A146FDH3</accession>
<feature type="domain" description="Carboxylesterase type B" evidence="4">
    <location>
        <begin position="22"/>
        <end position="528"/>
    </location>
</feature>
<reference evidence="6" key="2">
    <citation type="submission" date="2016-02" db="EMBL/GenBank/DDBJ databases">
        <title>Genome sequencing of Aspergillus luchuensis NBRC 4314.</title>
        <authorList>
            <person name="Yamada O."/>
        </authorList>
    </citation>
    <scope>NUCLEOTIDE SEQUENCE [LARGE SCALE GENOMIC DNA]</scope>
    <source>
        <strain evidence="6">RIB 2604</strain>
    </source>
</reference>
<dbReference type="PROSITE" id="PS00122">
    <property type="entry name" value="CARBOXYLESTERASE_B_1"/>
    <property type="match status" value="1"/>
</dbReference>
<comment type="caution">
    <text evidence="5">The sequence shown here is derived from an EMBL/GenBank/DDBJ whole genome shotgun (WGS) entry which is preliminary data.</text>
</comment>
<evidence type="ECO:0000313" key="5">
    <source>
        <dbReference type="EMBL" id="GAT24110.1"/>
    </source>
</evidence>
<dbReference type="PROSITE" id="PS00941">
    <property type="entry name" value="CARBOXYLESTERASE_B_2"/>
    <property type="match status" value="1"/>
</dbReference>
<dbReference type="InterPro" id="IPR019819">
    <property type="entry name" value="Carboxylesterase_B_CS"/>
</dbReference>
<organism evidence="5 6">
    <name type="scientific">Aspergillus kawachii</name>
    <name type="common">White koji mold</name>
    <name type="synonym">Aspergillus awamori var. kawachi</name>
    <dbReference type="NCBI Taxonomy" id="1069201"/>
    <lineage>
        <taxon>Eukaryota</taxon>
        <taxon>Fungi</taxon>
        <taxon>Dikarya</taxon>
        <taxon>Ascomycota</taxon>
        <taxon>Pezizomycotina</taxon>
        <taxon>Eurotiomycetes</taxon>
        <taxon>Eurotiomycetidae</taxon>
        <taxon>Eurotiales</taxon>
        <taxon>Aspergillaceae</taxon>
        <taxon>Aspergillus</taxon>
        <taxon>Aspergillus subgen. Circumdati</taxon>
    </lineage>
</organism>
<dbReference type="InterPro" id="IPR029058">
    <property type="entry name" value="AB_hydrolase_fold"/>
</dbReference>
<sequence>MKPGYCLLLAASAALSSASQRPIVDLGYATYQGSYSSTYDLNVWKSIRYAAPPVGKRRWQAPAPPLQNNSQITLAVDQPPVCPQSGAAKTPYIYGFNSGPGNEDCLYLNVYAPPNATDLPVLLWIRKSSNNYVAPCILANVNDRSTDGGGYGLFGATYDPSPMMNTNNNGFITVEIQYRLGAFGFLSSEEVKEHGVTNAGLLDQRFAIEWVQEHIDKFGGDPERVTIGGESSGAGAVMLHALAYGGQEFNLFNNIIAASAYSPPIFNYHDKVPEQYYKDFAELAGCGLNSTAIKNYATTFDCLVAAPSTLLQNASATVSTSGLFGTWAFLPVIDGELIQERPSVQLAQGKVSGKRILIGNNANDGVPLSNPNVVTRPAFNSYISITFPLFTSSDIALLNEVYQTFNSQSTDNSPRYDTLGTSGPTAINQSEMATGLQQTVFNIFAETTFACPAQWLADAFSQEDDTLSCSDPQAPRQAWKYQYSVTPAYHGADLSAYFSADATWPDKGFRTAFQKMWGQFIMADSPVISMEDATAGKANASVPVVGCGRKKGYGKNGTRMLDWPSYSPEFPVMMDLNTTGGYLVHDVVTSNLSYWIREGDGVVNHFRLVNSSAWEGGRGVRCDFWREVSERVPQ</sequence>
<name>A0A146FDH3_ASPKA</name>
<dbReference type="InterPro" id="IPR019826">
    <property type="entry name" value="Carboxylesterase_B_AS"/>
</dbReference>
<feature type="chain" id="PRO_5007357466" description="Carboxylic ester hydrolase" evidence="3">
    <location>
        <begin position="19"/>
        <end position="634"/>
    </location>
</feature>
<gene>
    <name evidence="5" type="ORF">RIB2604_01712530</name>
</gene>
<dbReference type="Pfam" id="PF00135">
    <property type="entry name" value="COesterase"/>
    <property type="match status" value="1"/>
</dbReference>
<feature type="signal peptide" evidence="3">
    <location>
        <begin position="1"/>
        <end position="18"/>
    </location>
</feature>
<proteinExistence type="inferred from homology"/>
<evidence type="ECO:0000259" key="4">
    <source>
        <dbReference type="Pfam" id="PF00135"/>
    </source>
</evidence>
<dbReference type="GO" id="GO:0016787">
    <property type="term" value="F:hydrolase activity"/>
    <property type="evidence" value="ECO:0007669"/>
    <property type="project" value="UniProtKB-KW"/>
</dbReference>
<evidence type="ECO:0000256" key="2">
    <source>
        <dbReference type="ARBA" id="ARBA00022801"/>
    </source>
</evidence>
<dbReference type="ESTHER" id="9euro-a0a146fdh3">
    <property type="family name" value="Fungal_carboxylesterase_lipase"/>
</dbReference>
<comment type="similarity">
    <text evidence="1 3">Belongs to the type-B carboxylesterase/lipase family.</text>
</comment>
<dbReference type="InterPro" id="IPR050309">
    <property type="entry name" value="Type-B_Carboxylest/Lipase"/>
</dbReference>
<dbReference type="InterPro" id="IPR002018">
    <property type="entry name" value="CarbesteraseB"/>
</dbReference>
<dbReference type="PANTHER" id="PTHR11559">
    <property type="entry name" value="CARBOXYLESTERASE"/>
    <property type="match status" value="1"/>
</dbReference>
<dbReference type="EMBL" id="BCWF01000017">
    <property type="protein sequence ID" value="GAT24110.1"/>
    <property type="molecule type" value="Genomic_DNA"/>
</dbReference>
<dbReference type="Gene3D" id="3.40.50.1820">
    <property type="entry name" value="alpha/beta hydrolase"/>
    <property type="match status" value="1"/>
</dbReference>
<dbReference type="EC" id="3.1.1.-" evidence="3"/>
<dbReference type="FunFam" id="3.40.50.1820:FF:000266">
    <property type="entry name" value="Carboxylic ester hydrolase"/>
    <property type="match status" value="1"/>
</dbReference>
<dbReference type="VEuPathDB" id="FungiDB:ASPFODRAFT_126631"/>
<dbReference type="Proteomes" id="UP000075230">
    <property type="component" value="Unassembled WGS sequence"/>
</dbReference>
<keyword evidence="2 3" id="KW-0378">Hydrolase</keyword>
<protein>
    <recommendedName>
        <fullName evidence="3">Carboxylic ester hydrolase</fullName>
        <ecNumber evidence="3">3.1.1.-</ecNumber>
    </recommendedName>
</protein>
<dbReference type="SUPFAM" id="SSF53474">
    <property type="entry name" value="alpha/beta-Hydrolases"/>
    <property type="match status" value="1"/>
</dbReference>
<dbReference type="AlphaFoldDB" id="A0A146FDH3"/>
<evidence type="ECO:0000256" key="3">
    <source>
        <dbReference type="RuleBase" id="RU361235"/>
    </source>
</evidence>
<evidence type="ECO:0000256" key="1">
    <source>
        <dbReference type="ARBA" id="ARBA00005964"/>
    </source>
</evidence>
<evidence type="ECO:0000313" key="6">
    <source>
        <dbReference type="Proteomes" id="UP000075230"/>
    </source>
</evidence>